<sequence>EKLQANPGKKSIHLLKLNVIWEHQWNNMIKTKPEVREFVQRFEAPPQPLSPRDALFGGRTGPFSDIQQRLY</sequence>
<feature type="non-terminal residue" evidence="2">
    <location>
        <position position="71"/>
    </location>
</feature>
<evidence type="ECO:0000256" key="1">
    <source>
        <dbReference type="SAM" id="MobiDB-lite"/>
    </source>
</evidence>
<reference evidence="2" key="2">
    <citation type="submission" date="2016-06" db="EMBL/GenBank/DDBJ databases">
        <title>The genome of a short-lived fish provides insights into sex chromosome evolution and the genetic control of aging.</title>
        <authorList>
            <person name="Reichwald K."/>
            <person name="Felder M."/>
            <person name="Petzold A."/>
            <person name="Koch P."/>
            <person name="Groth M."/>
            <person name="Platzer M."/>
        </authorList>
    </citation>
    <scope>NUCLEOTIDE SEQUENCE</scope>
    <source>
        <tissue evidence="2">Brain</tissue>
    </source>
</reference>
<dbReference type="EMBL" id="HADX01001060">
    <property type="protein sequence ID" value="SBP23292.1"/>
    <property type="molecule type" value="Transcribed_RNA"/>
</dbReference>
<gene>
    <name evidence="2" type="primary">si:busm1-180o5.3</name>
</gene>
<organism evidence="2">
    <name type="scientific">Iconisemion striatum</name>
    <dbReference type="NCBI Taxonomy" id="60296"/>
    <lineage>
        <taxon>Eukaryota</taxon>
        <taxon>Metazoa</taxon>
        <taxon>Chordata</taxon>
        <taxon>Craniata</taxon>
        <taxon>Vertebrata</taxon>
        <taxon>Euteleostomi</taxon>
        <taxon>Actinopterygii</taxon>
        <taxon>Neopterygii</taxon>
        <taxon>Teleostei</taxon>
        <taxon>Neoteleostei</taxon>
        <taxon>Acanthomorphata</taxon>
        <taxon>Ovalentaria</taxon>
        <taxon>Atherinomorphae</taxon>
        <taxon>Cyprinodontiformes</taxon>
        <taxon>Nothobranchiidae</taxon>
        <taxon>Iconisemion</taxon>
    </lineage>
</organism>
<feature type="non-terminal residue" evidence="2">
    <location>
        <position position="1"/>
    </location>
</feature>
<evidence type="ECO:0000313" key="2">
    <source>
        <dbReference type="EMBL" id="SBP23292.1"/>
    </source>
</evidence>
<reference evidence="2" key="1">
    <citation type="submission" date="2016-05" db="EMBL/GenBank/DDBJ databases">
        <authorList>
            <person name="Lavstsen T."/>
            <person name="Jespersen J.S."/>
        </authorList>
    </citation>
    <scope>NUCLEOTIDE SEQUENCE</scope>
    <source>
        <tissue evidence="2">Brain</tissue>
    </source>
</reference>
<name>A0A1A7XYR8_9TELE</name>
<accession>A0A1A7XYR8</accession>
<protein>
    <submittedName>
        <fullName evidence="2">Novel protein similar to DNA polymerases</fullName>
    </submittedName>
</protein>
<proteinExistence type="predicted"/>
<feature type="region of interest" description="Disordered" evidence="1">
    <location>
        <begin position="42"/>
        <end position="71"/>
    </location>
</feature>
<dbReference type="AlphaFoldDB" id="A0A1A7XYR8"/>